<evidence type="ECO:0000313" key="2">
    <source>
        <dbReference type="Proteomes" id="UP001194468"/>
    </source>
</evidence>
<organism evidence="1 2">
    <name type="scientific">Boletus edulis BED1</name>
    <dbReference type="NCBI Taxonomy" id="1328754"/>
    <lineage>
        <taxon>Eukaryota</taxon>
        <taxon>Fungi</taxon>
        <taxon>Dikarya</taxon>
        <taxon>Basidiomycota</taxon>
        <taxon>Agaricomycotina</taxon>
        <taxon>Agaricomycetes</taxon>
        <taxon>Agaricomycetidae</taxon>
        <taxon>Boletales</taxon>
        <taxon>Boletineae</taxon>
        <taxon>Boletaceae</taxon>
        <taxon>Boletoideae</taxon>
        <taxon>Boletus</taxon>
    </lineage>
</organism>
<sequence>MAIMVGGERILLIHRTTNENVGFYSLCITSTMRIIIFGSSRPSLSPTNVLQASVIAVGNSQKPQGSKPLPSTPVLCWSTIRILFRDSINVYMCQTGSGCLCYIYPTTTAQATTRVLQQRVRYNRVHPRHLPSDSAVSASGNYWHRAVSHFRSKTNIARISSLIYRLPLYCKVLRRTAGI</sequence>
<dbReference type="Proteomes" id="UP001194468">
    <property type="component" value="Unassembled WGS sequence"/>
</dbReference>
<proteinExistence type="predicted"/>
<reference evidence="1" key="1">
    <citation type="submission" date="2019-10" db="EMBL/GenBank/DDBJ databases">
        <authorList>
            <consortium name="DOE Joint Genome Institute"/>
            <person name="Kuo A."/>
            <person name="Miyauchi S."/>
            <person name="Kiss E."/>
            <person name="Drula E."/>
            <person name="Kohler A."/>
            <person name="Sanchez-Garcia M."/>
            <person name="Andreopoulos B."/>
            <person name="Barry K.W."/>
            <person name="Bonito G."/>
            <person name="Buee M."/>
            <person name="Carver A."/>
            <person name="Chen C."/>
            <person name="Cichocki N."/>
            <person name="Clum A."/>
            <person name="Culley D."/>
            <person name="Crous P.W."/>
            <person name="Fauchery L."/>
            <person name="Girlanda M."/>
            <person name="Hayes R."/>
            <person name="Keri Z."/>
            <person name="LaButti K."/>
            <person name="Lipzen A."/>
            <person name="Lombard V."/>
            <person name="Magnuson J."/>
            <person name="Maillard F."/>
            <person name="Morin E."/>
            <person name="Murat C."/>
            <person name="Nolan M."/>
            <person name="Ohm R."/>
            <person name="Pangilinan J."/>
            <person name="Pereira M."/>
            <person name="Perotto S."/>
            <person name="Peter M."/>
            <person name="Riley R."/>
            <person name="Sitrit Y."/>
            <person name="Stielow B."/>
            <person name="Szollosi G."/>
            <person name="Zifcakova L."/>
            <person name="Stursova M."/>
            <person name="Spatafora J.W."/>
            <person name="Tedersoo L."/>
            <person name="Vaario L.-M."/>
            <person name="Yamada A."/>
            <person name="Yan M."/>
            <person name="Wang P."/>
            <person name="Xu J."/>
            <person name="Bruns T."/>
            <person name="Baldrian P."/>
            <person name="Vilgalys R."/>
            <person name="Henrissat B."/>
            <person name="Grigoriev I.V."/>
            <person name="Hibbett D."/>
            <person name="Nagy L.G."/>
            <person name="Martin F.M."/>
        </authorList>
    </citation>
    <scope>NUCLEOTIDE SEQUENCE</scope>
    <source>
        <strain evidence="1">BED1</strain>
    </source>
</reference>
<keyword evidence="2" id="KW-1185">Reference proteome</keyword>
<gene>
    <name evidence="1" type="ORF">L210DRAFT_225761</name>
</gene>
<reference evidence="1" key="2">
    <citation type="journal article" date="2020" name="Nat. Commun.">
        <title>Large-scale genome sequencing of mycorrhizal fungi provides insights into the early evolution of symbiotic traits.</title>
        <authorList>
            <person name="Miyauchi S."/>
            <person name="Kiss E."/>
            <person name="Kuo A."/>
            <person name="Drula E."/>
            <person name="Kohler A."/>
            <person name="Sanchez-Garcia M."/>
            <person name="Morin E."/>
            <person name="Andreopoulos B."/>
            <person name="Barry K.W."/>
            <person name="Bonito G."/>
            <person name="Buee M."/>
            <person name="Carver A."/>
            <person name="Chen C."/>
            <person name="Cichocki N."/>
            <person name="Clum A."/>
            <person name="Culley D."/>
            <person name="Crous P.W."/>
            <person name="Fauchery L."/>
            <person name="Girlanda M."/>
            <person name="Hayes R.D."/>
            <person name="Keri Z."/>
            <person name="LaButti K."/>
            <person name="Lipzen A."/>
            <person name="Lombard V."/>
            <person name="Magnuson J."/>
            <person name="Maillard F."/>
            <person name="Murat C."/>
            <person name="Nolan M."/>
            <person name="Ohm R.A."/>
            <person name="Pangilinan J."/>
            <person name="Pereira M.F."/>
            <person name="Perotto S."/>
            <person name="Peter M."/>
            <person name="Pfister S."/>
            <person name="Riley R."/>
            <person name="Sitrit Y."/>
            <person name="Stielow J.B."/>
            <person name="Szollosi G."/>
            <person name="Zifcakova L."/>
            <person name="Stursova M."/>
            <person name="Spatafora J.W."/>
            <person name="Tedersoo L."/>
            <person name="Vaario L.M."/>
            <person name="Yamada A."/>
            <person name="Yan M."/>
            <person name="Wang P."/>
            <person name="Xu J."/>
            <person name="Bruns T."/>
            <person name="Baldrian P."/>
            <person name="Vilgalys R."/>
            <person name="Dunand C."/>
            <person name="Henrissat B."/>
            <person name="Grigoriev I.V."/>
            <person name="Hibbett D."/>
            <person name="Nagy L.G."/>
            <person name="Martin F.M."/>
        </authorList>
    </citation>
    <scope>NUCLEOTIDE SEQUENCE</scope>
    <source>
        <strain evidence="1">BED1</strain>
    </source>
</reference>
<dbReference type="AlphaFoldDB" id="A0AAD4BR69"/>
<comment type="caution">
    <text evidence="1">The sequence shown here is derived from an EMBL/GenBank/DDBJ whole genome shotgun (WGS) entry which is preliminary data.</text>
</comment>
<name>A0AAD4BR69_BOLED</name>
<evidence type="ECO:0000313" key="1">
    <source>
        <dbReference type="EMBL" id="KAF8437913.1"/>
    </source>
</evidence>
<accession>A0AAD4BR69</accession>
<dbReference type="EMBL" id="WHUW01000017">
    <property type="protein sequence ID" value="KAF8437913.1"/>
    <property type="molecule type" value="Genomic_DNA"/>
</dbReference>
<protein>
    <submittedName>
        <fullName evidence="1">Uncharacterized protein</fullName>
    </submittedName>
</protein>